<dbReference type="InterPro" id="IPR050342">
    <property type="entry name" value="HMGB"/>
</dbReference>
<feature type="compositionally biased region" description="Basic residues" evidence="4">
    <location>
        <begin position="71"/>
        <end position="99"/>
    </location>
</feature>
<dbReference type="GO" id="GO:0003677">
    <property type="term" value="F:DNA binding"/>
    <property type="evidence" value="ECO:0007669"/>
    <property type="project" value="UniProtKB-UniRule"/>
</dbReference>
<keyword evidence="3" id="KW-0175">Coiled coil</keyword>
<name>A0A165JLG8_XYLHT</name>
<evidence type="ECO:0000256" key="4">
    <source>
        <dbReference type="SAM" id="MobiDB-lite"/>
    </source>
</evidence>
<dbReference type="RefSeq" id="XP_018191942.1">
    <property type="nucleotide sequence ID" value="XM_018335696.1"/>
</dbReference>
<feature type="DNA-binding region" description="HMG box" evidence="2">
    <location>
        <begin position="226"/>
        <end position="292"/>
    </location>
</feature>
<feature type="domain" description="HMG box" evidence="5">
    <location>
        <begin position="226"/>
        <end position="292"/>
    </location>
</feature>
<evidence type="ECO:0000256" key="1">
    <source>
        <dbReference type="ARBA" id="ARBA00023125"/>
    </source>
</evidence>
<dbReference type="InParanoid" id="A0A165JLG8"/>
<dbReference type="SUPFAM" id="SSF47095">
    <property type="entry name" value="HMG-box"/>
    <property type="match status" value="2"/>
</dbReference>
<organism evidence="6 7">
    <name type="scientific">Xylona heveae (strain CBS 132557 / TC161)</name>
    <dbReference type="NCBI Taxonomy" id="1328760"/>
    <lineage>
        <taxon>Eukaryota</taxon>
        <taxon>Fungi</taxon>
        <taxon>Dikarya</taxon>
        <taxon>Ascomycota</taxon>
        <taxon>Pezizomycotina</taxon>
        <taxon>Xylonomycetes</taxon>
        <taxon>Xylonales</taxon>
        <taxon>Xylonaceae</taxon>
        <taxon>Xylona</taxon>
    </lineage>
</organism>
<keyword evidence="1 2" id="KW-0238">DNA-binding</keyword>
<protein>
    <recommendedName>
        <fullName evidence="5">HMG box domain-containing protein</fullName>
    </recommendedName>
</protein>
<dbReference type="InterPro" id="IPR009071">
    <property type="entry name" value="HMG_box_dom"/>
</dbReference>
<evidence type="ECO:0000256" key="2">
    <source>
        <dbReference type="PROSITE-ProRule" id="PRU00267"/>
    </source>
</evidence>
<evidence type="ECO:0000259" key="5">
    <source>
        <dbReference type="PROSITE" id="PS50118"/>
    </source>
</evidence>
<evidence type="ECO:0000313" key="6">
    <source>
        <dbReference type="EMBL" id="KZF26387.1"/>
    </source>
</evidence>
<dbReference type="AlphaFoldDB" id="A0A165JLG8"/>
<dbReference type="OMA" id="WVKSHTP"/>
<keyword evidence="7" id="KW-1185">Reference proteome</keyword>
<dbReference type="STRING" id="1328760.A0A165JLG8"/>
<dbReference type="Proteomes" id="UP000076632">
    <property type="component" value="Unassembled WGS sequence"/>
</dbReference>
<dbReference type="Gene3D" id="1.10.30.10">
    <property type="entry name" value="High mobility group box domain"/>
    <property type="match status" value="2"/>
</dbReference>
<feature type="region of interest" description="Disordered" evidence="4">
    <location>
        <begin position="64"/>
        <end position="111"/>
    </location>
</feature>
<accession>A0A165JLG8</accession>
<dbReference type="PANTHER" id="PTHR48112">
    <property type="entry name" value="HIGH MOBILITY GROUP PROTEIN DSP1"/>
    <property type="match status" value="1"/>
</dbReference>
<dbReference type="PROSITE" id="PS50118">
    <property type="entry name" value="HMG_BOX_2"/>
    <property type="match status" value="1"/>
</dbReference>
<evidence type="ECO:0000313" key="7">
    <source>
        <dbReference type="Proteomes" id="UP000076632"/>
    </source>
</evidence>
<dbReference type="Pfam" id="PF00505">
    <property type="entry name" value="HMG_box"/>
    <property type="match status" value="1"/>
</dbReference>
<evidence type="ECO:0000256" key="3">
    <source>
        <dbReference type="SAM" id="Coils"/>
    </source>
</evidence>
<dbReference type="OrthoDB" id="1919336at2759"/>
<dbReference type="PANTHER" id="PTHR48112:SF22">
    <property type="entry name" value="MITOCHONDRIAL TRANSCRIPTION FACTOR A, ISOFORM B"/>
    <property type="match status" value="1"/>
</dbReference>
<proteinExistence type="predicted"/>
<reference evidence="6 7" key="1">
    <citation type="journal article" date="2016" name="Fungal Biol.">
        <title>The genome of Xylona heveae provides a window into fungal endophytism.</title>
        <authorList>
            <person name="Gazis R."/>
            <person name="Kuo A."/>
            <person name="Riley R."/>
            <person name="LaButti K."/>
            <person name="Lipzen A."/>
            <person name="Lin J."/>
            <person name="Amirebrahimi M."/>
            <person name="Hesse C.N."/>
            <person name="Spatafora J.W."/>
            <person name="Henrissat B."/>
            <person name="Hainaut M."/>
            <person name="Grigoriev I.V."/>
            <person name="Hibbett D.S."/>
        </authorList>
    </citation>
    <scope>NUCLEOTIDE SEQUENCE [LARGE SCALE GENOMIC DNA]</scope>
    <source>
        <strain evidence="6 7">TC161</strain>
    </source>
</reference>
<dbReference type="GO" id="GO:0005634">
    <property type="term" value="C:nucleus"/>
    <property type="evidence" value="ECO:0007669"/>
    <property type="project" value="UniProtKB-UniRule"/>
</dbReference>
<dbReference type="EMBL" id="KV407454">
    <property type="protein sequence ID" value="KZF26387.1"/>
    <property type="molecule type" value="Genomic_DNA"/>
</dbReference>
<feature type="coiled-coil region" evidence="3">
    <location>
        <begin position="267"/>
        <end position="294"/>
    </location>
</feature>
<dbReference type="GeneID" id="28900833"/>
<sequence length="304" mass="34496">MIGPTARVCVRGLRINVTKTTRIAQLLQNPKRVQGVSTTFSGPQTAKWSPLSIRLQSQAIRSFATATAKPKASKKKTTTSKKTKKTKAKPKAKSGRSKKVLTEEQKLEAQKKKERAQIRQLKATALEGPKPLPETAFMVLNIEMSEGGKGLRASEAGERYRSFSPEERERYDRIAEKNKANNEAALKKWIESHTPEEIQTANRARRVLSRRLKNKKIPILKDDRQVKPPPNHYTLFFKEKYNSTELQSSSFTERGLAIAKAWKELPQSEKQKYIQQAEAEKEKYQKEFKDVYGREAGSKAPALT</sequence>
<feature type="compositionally biased region" description="Basic and acidic residues" evidence="4">
    <location>
        <begin position="100"/>
        <end position="111"/>
    </location>
</feature>
<dbReference type="SMART" id="SM00398">
    <property type="entry name" value="HMG"/>
    <property type="match status" value="2"/>
</dbReference>
<gene>
    <name evidence="6" type="ORF">L228DRAFT_279596</name>
</gene>
<keyword evidence="2" id="KW-0539">Nucleus</keyword>
<dbReference type="InterPro" id="IPR036910">
    <property type="entry name" value="HMG_box_dom_sf"/>
</dbReference>